<dbReference type="Proteomes" id="UP000054248">
    <property type="component" value="Unassembled WGS sequence"/>
</dbReference>
<protein>
    <recommendedName>
        <fullName evidence="3">BTB domain-containing protein</fullName>
    </recommendedName>
</protein>
<accession>A0A0C3Q6B1</accession>
<reference evidence="1 2" key="1">
    <citation type="submission" date="2014-04" db="EMBL/GenBank/DDBJ databases">
        <authorList>
            <consortium name="DOE Joint Genome Institute"/>
            <person name="Kuo A."/>
            <person name="Girlanda M."/>
            <person name="Perotto S."/>
            <person name="Kohler A."/>
            <person name="Nagy L.G."/>
            <person name="Floudas D."/>
            <person name="Copeland A."/>
            <person name="Barry K.W."/>
            <person name="Cichocki N."/>
            <person name="Veneault-Fourrey C."/>
            <person name="LaButti K."/>
            <person name="Lindquist E.A."/>
            <person name="Lipzen A."/>
            <person name="Lundell T."/>
            <person name="Morin E."/>
            <person name="Murat C."/>
            <person name="Sun H."/>
            <person name="Tunlid A."/>
            <person name="Henrissat B."/>
            <person name="Grigoriev I.V."/>
            <person name="Hibbett D.S."/>
            <person name="Martin F."/>
            <person name="Nordberg H.P."/>
            <person name="Cantor M.N."/>
            <person name="Hua S.X."/>
        </authorList>
    </citation>
    <scope>NUCLEOTIDE SEQUENCE [LARGE SCALE GENOMIC DNA]</scope>
    <source>
        <strain evidence="1 2">MUT 4182</strain>
    </source>
</reference>
<organism evidence="1 2">
    <name type="scientific">Tulasnella calospora MUT 4182</name>
    <dbReference type="NCBI Taxonomy" id="1051891"/>
    <lineage>
        <taxon>Eukaryota</taxon>
        <taxon>Fungi</taxon>
        <taxon>Dikarya</taxon>
        <taxon>Basidiomycota</taxon>
        <taxon>Agaricomycotina</taxon>
        <taxon>Agaricomycetes</taxon>
        <taxon>Cantharellales</taxon>
        <taxon>Tulasnellaceae</taxon>
        <taxon>Tulasnella</taxon>
    </lineage>
</organism>
<dbReference type="EMBL" id="KN823053">
    <property type="protein sequence ID" value="KIO24830.1"/>
    <property type="molecule type" value="Genomic_DNA"/>
</dbReference>
<name>A0A0C3Q6B1_9AGAM</name>
<proteinExistence type="predicted"/>
<reference evidence="2" key="2">
    <citation type="submission" date="2015-01" db="EMBL/GenBank/DDBJ databases">
        <title>Evolutionary Origins and Diversification of the Mycorrhizal Mutualists.</title>
        <authorList>
            <consortium name="DOE Joint Genome Institute"/>
            <consortium name="Mycorrhizal Genomics Consortium"/>
            <person name="Kohler A."/>
            <person name="Kuo A."/>
            <person name="Nagy L.G."/>
            <person name="Floudas D."/>
            <person name="Copeland A."/>
            <person name="Barry K.W."/>
            <person name="Cichocki N."/>
            <person name="Veneault-Fourrey C."/>
            <person name="LaButti K."/>
            <person name="Lindquist E.A."/>
            <person name="Lipzen A."/>
            <person name="Lundell T."/>
            <person name="Morin E."/>
            <person name="Murat C."/>
            <person name="Riley R."/>
            <person name="Ohm R."/>
            <person name="Sun H."/>
            <person name="Tunlid A."/>
            <person name="Henrissat B."/>
            <person name="Grigoriev I.V."/>
            <person name="Hibbett D.S."/>
            <person name="Martin F."/>
        </authorList>
    </citation>
    <scope>NUCLEOTIDE SEQUENCE [LARGE SCALE GENOMIC DNA]</scope>
    <source>
        <strain evidence="2">MUT 4182</strain>
    </source>
</reference>
<evidence type="ECO:0008006" key="3">
    <source>
        <dbReference type="Google" id="ProtNLM"/>
    </source>
</evidence>
<evidence type="ECO:0000313" key="2">
    <source>
        <dbReference type="Proteomes" id="UP000054248"/>
    </source>
</evidence>
<dbReference type="AlphaFoldDB" id="A0A0C3Q6B1"/>
<keyword evidence="2" id="KW-1185">Reference proteome</keyword>
<dbReference type="STRING" id="1051891.A0A0C3Q6B1"/>
<dbReference type="OrthoDB" id="3357985at2759"/>
<gene>
    <name evidence="1" type="ORF">M407DRAFT_25791</name>
</gene>
<sequence>MFALPSADNGGKDQNDGYVIPVEEDAATLQVLLQMIYPIDPPPITSFPLAQKLVTACNKYFMSTAKLRLYLRSALNDDQFMKEDPLACYGLLWKLGWEEEAIRASRYTHTFQLTDTSITRKLIEHSEDIEALLHLLRLKDNREEALDNILSLVKANRYYVCSQKGHAPLSINFKDYNQRKAELRQKLKAPYPDAQDVEDFLGFNIPVPRTDQWSSVSPCETCLEGRTARLQAIRSNVITALEAYPQTISG</sequence>
<dbReference type="HOGENOM" id="CLU_052397_1_0_1"/>
<evidence type="ECO:0000313" key="1">
    <source>
        <dbReference type="EMBL" id="KIO24830.1"/>
    </source>
</evidence>